<dbReference type="Proteomes" id="UP000789920">
    <property type="component" value="Unassembled WGS sequence"/>
</dbReference>
<reference evidence="1" key="1">
    <citation type="submission" date="2021-06" db="EMBL/GenBank/DDBJ databases">
        <authorList>
            <person name="Kallberg Y."/>
            <person name="Tangrot J."/>
            <person name="Rosling A."/>
        </authorList>
    </citation>
    <scope>NUCLEOTIDE SEQUENCE</scope>
    <source>
        <strain evidence="1">MA461A</strain>
    </source>
</reference>
<organism evidence="1 2">
    <name type="scientific">Racocetra persica</name>
    <dbReference type="NCBI Taxonomy" id="160502"/>
    <lineage>
        <taxon>Eukaryota</taxon>
        <taxon>Fungi</taxon>
        <taxon>Fungi incertae sedis</taxon>
        <taxon>Mucoromycota</taxon>
        <taxon>Glomeromycotina</taxon>
        <taxon>Glomeromycetes</taxon>
        <taxon>Diversisporales</taxon>
        <taxon>Gigasporaceae</taxon>
        <taxon>Racocetra</taxon>
    </lineage>
</organism>
<dbReference type="EMBL" id="CAJVQC010037107">
    <property type="protein sequence ID" value="CAG8762953.1"/>
    <property type="molecule type" value="Genomic_DNA"/>
</dbReference>
<comment type="caution">
    <text evidence="1">The sequence shown here is derived from an EMBL/GenBank/DDBJ whole genome shotgun (WGS) entry which is preliminary data.</text>
</comment>
<proteinExistence type="predicted"/>
<sequence length="40" mass="4616">IQIDNEIQNLIPIKLIDIKTNSRADLNEQSDINDPKIIEQ</sequence>
<protein>
    <submittedName>
        <fullName evidence="1">31779_t:CDS:1</fullName>
    </submittedName>
</protein>
<accession>A0ACA9QUI6</accession>
<gene>
    <name evidence="1" type="ORF">RPERSI_LOCUS15448</name>
</gene>
<evidence type="ECO:0000313" key="1">
    <source>
        <dbReference type="EMBL" id="CAG8762953.1"/>
    </source>
</evidence>
<feature type="non-terminal residue" evidence="1">
    <location>
        <position position="40"/>
    </location>
</feature>
<keyword evidence="2" id="KW-1185">Reference proteome</keyword>
<evidence type="ECO:0000313" key="2">
    <source>
        <dbReference type="Proteomes" id="UP000789920"/>
    </source>
</evidence>
<feature type="non-terminal residue" evidence="1">
    <location>
        <position position="1"/>
    </location>
</feature>
<name>A0ACA9QUI6_9GLOM</name>